<dbReference type="InterPro" id="IPR023214">
    <property type="entry name" value="HAD_sf"/>
</dbReference>
<evidence type="ECO:0000313" key="4">
    <source>
        <dbReference type="Proteomes" id="UP000267029"/>
    </source>
</evidence>
<organism evidence="5">
    <name type="scientific">Mesocestoides corti</name>
    <name type="common">Flatworm</name>
    <dbReference type="NCBI Taxonomy" id="53468"/>
    <lineage>
        <taxon>Eukaryota</taxon>
        <taxon>Metazoa</taxon>
        <taxon>Spiralia</taxon>
        <taxon>Lophotrochozoa</taxon>
        <taxon>Platyhelminthes</taxon>
        <taxon>Cestoda</taxon>
        <taxon>Eucestoda</taxon>
        <taxon>Cyclophyllidea</taxon>
        <taxon>Mesocestoididae</taxon>
        <taxon>Mesocestoides</taxon>
    </lineage>
</organism>
<dbReference type="InterPro" id="IPR036412">
    <property type="entry name" value="HAD-like_sf"/>
</dbReference>
<protein>
    <submittedName>
        <fullName evidence="5">FCP1 homology domain-containing protein</fullName>
    </submittedName>
</protein>
<dbReference type="Gene3D" id="3.10.20.90">
    <property type="entry name" value="Phosphatidylinositol 3-kinase Catalytic Subunit, Chain A, domain 1"/>
    <property type="match status" value="1"/>
</dbReference>
<dbReference type="PROSITE" id="PS50969">
    <property type="entry name" value="FCP1"/>
    <property type="match status" value="1"/>
</dbReference>
<dbReference type="InterPro" id="IPR004274">
    <property type="entry name" value="FCP1_dom"/>
</dbReference>
<feature type="compositionally biased region" description="Basic and acidic residues" evidence="1">
    <location>
        <begin position="377"/>
        <end position="387"/>
    </location>
</feature>
<dbReference type="SUPFAM" id="SSF54236">
    <property type="entry name" value="Ubiquitin-like"/>
    <property type="match status" value="1"/>
</dbReference>
<dbReference type="GO" id="GO:0090364">
    <property type="term" value="P:regulation of proteasome assembly"/>
    <property type="evidence" value="ECO:0007669"/>
    <property type="project" value="InterPro"/>
</dbReference>
<feature type="region of interest" description="Disordered" evidence="1">
    <location>
        <begin position="364"/>
        <end position="387"/>
    </location>
</feature>
<gene>
    <name evidence="3" type="ORF">MCOS_LOCUS9029</name>
</gene>
<dbReference type="PANTHER" id="PTHR48493">
    <property type="entry name" value="UBIQUITIN-LIKE DOMAIN-CONTAINING CTD PHOSPHATASE 1"/>
    <property type="match status" value="1"/>
</dbReference>
<dbReference type="WBParaSite" id="MCOS_0000902801-mRNA-1">
    <property type="protein sequence ID" value="MCOS_0000902801-mRNA-1"/>
    <property type="gene ID" value="MCOS_0000902801"/>
</dbReference>
<dbReference type="PANTHER" id="PTHR48493:SF1">
    <property type="entry name" value="UBIQUITIN-LIKE DOMAIN-CONTAINING CTD PHOSPHATASE 1"/>
    <property type="match status" value="1"/>
</dbReference>
<reference evidence="5" key="1">
    <citation type="submission" date="2016-04" db="UniProtKB">
        <authorList>
            <consortium name="WormBaseParasite"/>
        </authorList>
    </citation>
    <scope>IDENTIFICATION</scope>
</reference>
<reference evidence="3 4" key="2">
    <citation type="submission" date="2018-10" db="EMBL/GenBank/DDBJ databases">
        <authorList>
            <consortium name="Pathogen Informatics"/>
        </authorList>
    </citation>
    <scope>NUCLEOTIDE SEQUENCE [LARGE SCALE GENOMIC DNA]</scope>
</reference>
<accession>A0A0R3UMP4</accession>
<dbReference type="SUPFAM" id="SSF56784">
    <property type="entry name" value="HAD-like"/>
    <property type="match status" value="1"/>
</dbReference>
<dbReference type="SMART" id="SM00577">
    <property type="entry name" value="CPDc"/>
    <property type="match status" value="1"/>
</dbReference>
<keyword evidence="4" id="KW-1185">Reference proteome</keyword>
<evidence type="ECO:0000256" key="1">
    <source>
        <dbReference type="SAM" id="MobiDB-lite"/>
    </source>
</evidence>
<dbReference type="Gene3D" id="3.40.50.1000">
    <property type="entry name" value="HAD superfamily/HAD-like"/>
    <property type="match status" value="1"/>
</dbReference>
<sequence>MDDELIGPLKVKFNGKLLELDGFSKGSRVIDLKDGLYQRTNVLPKNQKLLGLVAEKGYILSDELPLKHLVLKPTTKLMLMGCTEEEIKKVIELSNAEPPDVIDDYDFTEEDVEVLRRPENLEKLERRCKTYKFIKIAEFRPGKRLLVLDIDFTIFDHQTPAESARHLMRPYLFEFLTRAYDHYDIAIWSATSMTWILAKISQMNLISQTVVNRVRNRQVEIASSKDDEDNDSVPNLCADLEIPDQPFRLCLLIDSGAIISVNLPDHGVKGVKPLAIIWRKFTQFGPHNTIMFDDVRRNFAMNPDSGLRIHSYRDANVNYATDKELYYLADYLELIAQRETDFQRLNHDKWASYVEKHRRLLSANYQKRPSDEANDAQNDHKRSSPST</sequence>
<dbReference type="InterPro" id="IPR029071">
    <property type="entry name" value="Ubiquitin-like_domsf"/>
</dbReference>
<evidence type="ECO:0000313" key="3">
    <source>
        <dbReference type="EMBL" id="VDD83026.1"/>
    </source>
</evidence>
<proteinExistence type="predicted"/>
<dbReference type="OrthoDB" id="1711508at2759"/>
<dbReference type="InterPro" id="IPR051658">
    <property type="entry name" value="UBLCP1"/>
</dbReference>
<dbReference type="Proteomes" id="UP000267029">
    <property type="component" value="Unassembled WGS sequence"/>
</dbReference>
<evidence type="ECO:0000313" key="5">
    <source>
        <dbReference type="WBParaSite" id="MCOS_0000902801-mRNA-1"/>
    </source>
</evidence>
<dbReference type="Pfam" id="PF03031">
    <property type="entry name" value="NIF"/>
    <property type="match status" value="2"/>
</dbReference>
<dbReference type="EMBL" id="UXSR01005625">
    <property type="protein sequence ID" value="VDD83026.1"/>
    <property type="molecule type" value="Genomic_DNA"/>
</dbReference>
<feature type="domain" description="FCP1 homology" evidence="2">
    <location>
        <begin position="139"/>
        <end position="335"/>
    </location>
</feature>
<dbReference type="AlphaFoldDB" id="A0A0R3UMP4"/>
<dbReference type="STRING" id="53468.A0A0R3UMP4"/>
<name>A0A0R3UMP4_MESCO</name>
<evidence type="ECO:0000259" key="2">
    <source>
        <dbReference type="PROSITE" id="PS50969"/>
    </source>
</evidence>